<keyword evidence="3" id="KW-1185">Reference proteome</keyword>
<evidence type="ECO:0000313" key="3">
    <source>
        <dbReference type="Proteomes" id="UP000186058"/>
    </source>
</evidence>
<organism evidence="2 3">
    <name type="scientific">Paenibacillus helianthi</name>
    <dbReference type="NCBI Taxonomy" id="1349432"/>
    <lineage>
        <taxon>Bacteria</taxon>
        <taxon>Bacillati</taxon>
        <taxon>Bacillota</taxon>
        <taxon>Bacilli</taxon>
        <taxon>Bacillales</taxon>
        <taxon>Paenibacillaceae</taxon>
        <taxon>Paenibacillus</taxon>
    </lineage>
</organism>
<evidence type="ECO:0000313" key="2">
    <source>
        <dbReference type="EMBL" id="OKP87934.1"/>
    </source>
</evidence>
<dbReference type="EMBL" id="LVWI01000033">
    <property type="protein sequence ID" value="OKP87934.1"/>
    <property type="molecule type" value="Genomic_DNA"/>
</dbReference>
<dbReference type="RefSeq" id="WP_074102700.1">
    <property type="nucleotide sequence ID" value="NZ_LVWI01000033.1"/>
</dbReference>
<keyword evidence="1" id="KW-1133">Transmembrane helix</keyword>
<sequence>MVIQNETLALVIVGVFLYRIRNGTFKKHLMAEKAIVVSYIVVSMAASNMAFLLRLVITLSIAGVFVYGRSRSTP</sequence>
<evidence type="ECO:0000256" key="1">
    <source>
        <dbReference type="SAM" id="Phobius"/>
    </source>
</evidence>
<protein>
    <submittedName>
        <fullName evidence="2">Uncharacterized protein</fullName>
    </submittedName>
</protein>
<keyword evidence="1" id="KW-0812">Transmembrane</keyword>
<name>A0ABX3EUB6_9BACL</name>
<comment type="caution">
    <text evidence="2">The sequence shown here is derived from an EMBL/GenBank/DDBJ whole genome shotgun (WGS) entry which is preliminary data.</text>
</comment>
<reference evidence="2 3" key="1">
    <citation type="submission" date="2016-03" db="EMBL/GenBank/DDBJ databases">
        <authorList>
            <person name="Sant'Anna F.H."/>
            <person name="Ambrosini A."/>
            <person name="Souza R."/>
            <person name="Bach E."/>
            <person name="Fernandes G."/>
            <person name="Balsanelli E."/>
            <person name="Baura V.A."/>
            <person name="Souza E.M."/>
            <person name="Passaglia L."/>
        </authorList>
    </citation>
    <scope>NUCLEOTIDE SEQUENCE [LARGE SCALE GENOMIC DNA]</scope>
    <source>
        <strain evidence="2 3">P26E</strain>
    </source>
</reference>
<proteinExistence type="predicted"/>
<gene>
    <name evidence="2" type="ORF">A3844_08970</name>
</gene>
<keyword evidence="1" id="KW-0472">Membrane</keyword>
<dbReference type="Proteomes" id="UP000186058">
    <property type="component" value="Unassembled WGS sequence"/>
</dbReference>
<feature type="transmembrane region" description="Helical" evidence="1">
    <location>
        <begin position="34"/>
        <end position="67"/>
    </location>
</feature>
<accession>A0ABX3EUB6</accession>